<keyword evidence="2" id="KW-0614">Plasmid</keyword>
<evidence type="ECO:0000313" key="1">
    <source>
        <dbReference type="EMBL" id="BDZ52299.1"/>
    </source>
</evidence>
<evidence type="ECO:0000313" key="2">
    <source>
        <dbReference type="EMBL" id="BDZ52865.1"/>
    </source>
</evidence>
<protein>
    <submittedName>
        <fullName evidence="2">Uncharacterized protein</fullName>
    </submittedName>
</protein>
<dbReference type="Proteomes" id="UP001321486">
    <property type="component" value="Plasmid pNBRC108728a"/>
</dbReference>
<dbReference type="RefSeq" id="WP_286347147.1">
    <property type="nucleotide sequence ID" value="NZ_AP027733.1"/>
</dbReference>
<proteinExistence type="predicted"/>
<geneLocation type="plasmid" evidence="2 3">
    <name>pNBRC108728a</name>
</geneLocation>
<name>A0ABN6YA86_9MICO</name>
<organism evidence="2 3">
    <name type="scientific">Frondihabitans sucicola</name>
    <dbReference type="NCBI Taxonomy" id="1268041"/>
    <lineage>
        <taxon>Bacteria</taxon>
        <taxon>Bacillati</taxon>
        <taxon>Actinomycetota</taxon>
        <taxon>Actinomycetes</taxon>
        <taxon>Micrococcales</taxon>
        <taxon>Microbacteriaceae</taxon>
        <taxon>Frondihabitans</taxon>
    </lineage>
</organism>
<evidence type="ECO:0000313" key="3">
    <source>
        <dbReference type="Proteomes" id="UP001321486"/>
    </source>
</evidence>
<dbReference type="EMBL" id="AP027733">
    <property type="protein sequence ID" value="BDZ52865.1"/>
    <property type="molecule type" value="Genomic_DNA"/>
</dbReference>
<reference evidence="3" key="2">
    <citation type="journal article" date="2019" name="Int. J. Syst. Evol. Microbiol.">
        <title>The Global Catalogue of Microorganisms (GCM) 10K type strain sequencing project: providing services to taxonomists for standard genome sequencing and annotation.</title>
        <authorList>
            <consortium name="The Broad Institute Genomics Platform"/>
            <consortium name="The Broad Institute Genome Sequencing Center for Infectious Disease"/>
            <person name="Wu L."/>
            <person name="Ma J."/>
        </authorList>
    </citation>
    <scope>NUCLEOTIDE SEQUENCE [LARGE SCALE GENOMIC DNA]</scope>
    <source>
        <strain evidence="3">NBRC 108728</strain>
    </source>
</reference>
<dbReference type="EMBL" id="AP027733">
    <property type="protein sequence ID" value="BDZ52299.1"/>
    <property type="molecule type" value="Genomic_DNA"/>
</dbReference>
<sequence>MKTTEITAGELYTTGTAAEFEPSAMFILDTTTPVLFSTSQGAEMGTLRKAKKGEAKRMLAILAIQKPESIREHLEELRALNVNDLLGETQMSTKLPRGTFMRAISPAMLKGTFDEVTAEQARIEAERKAEEKAAREARAAEYDKVMNLSTMIRKAGIPATGPGRIEFDFEGHATLTTETLTKLLIAANRASR</sequence>
<reference evidence="2" key="3">
    <citation type="submission" date="2023-02" db="EMBL/GenBank/DDBJ databases">
        <authorList>
            <person name="Sun Q."/>
            <person name="Mori K."/>
        </authorList>
    </citation>
    <scope>NUCLEOTIDE SEQUENCE</scope>
    <source>
        <strain evidence="2">NBRC 108728</strain>
        <plasmid evidence="2">pNBRC108728a</plasmid>
    </source>
</reference>
<accession>A0ABN6YA86</accession>
<keyword evidence="3" id="KW-1185">Reference proteome</keyword>
<reference evidence="2" key="1">
    <citation type="journal article" date="2014" name="Int. J. Syst. Evol. Microbiol.">
        <title>Complete genome of a new Firmicutes species belonging to the dominant human colonic microbiota ('Ruminococcus bicirculans') reveals two chromosomes and a selective capacity to utilize plant glucans.</title>
        <authorList>
            <consortium name="NISC Comparative Sequencing Program"/>
            <person name="Wegmann U."/>
            <person name="Louis P."/>
            <person name="Goesmann A."/>
            <person name="Henrissat B."/>
            <person name="Duncan S.H."/>
            <person name="Flint H.J."/>
        </authorList>
    </citation>
    <scope>NUCLEOTIDE SEQUENCE</scope>
    <source>
        <strain evidence="2">NBRC 108728</strain>
    </source>
</reference>
<gene>
    <name evidence="1" type="ORF">GCM10025867_45400</name>
    <name evidence="2" type="ORF">GCM10025867_51060</name>
</gene>